<dbReference type="Proteomes" id="UP001465976">
    <property type="component" value="Unassembled WGS sequence"/>
</dbReference>
<proteinExistence type="predicted"/>
<dbReference type="PANTHER" id="PTHR44329">
    <property type="entry name" value="SERINE/THREONINE-PROTEIN KINASE TNNI3K-RELATED"/>
    <property type="match status" value="1"/>
</dbReference>
<feature type="region of interest" description="Disordered" evidence="1">
    <location>
        <begin position="419"/>
        <end position="445"/>
    </location>
</feature>
<dbReference type="PRINTS" id="PR00109">
    <property type="entry name" value="TYRKINASE"/>
</dbReference>
<dbReference type="InterPro" id="IPR000719">
    <property type="entry name" value="Prot_kinase_dom"/>
</dbReference>
<feature type="compositionally biased region" description="Basic and acidic residues" evidence="1">
    <location>
        <begin position="712"/>
        <end position="724"/>
    </location>
</feature>
<dbReference type="InterPro" id="IPR001245">
    <property type="entry name" value="Ser-Thr/Tyr_kinase_cat_dom"/>
</dbReference>
<keyword evidence="4" id="KW-1185">Reference proteome</keyword>
<protein>
    <submittedName>
        <fullName evidence="3">Rho guanine nucleotide exchange factor</fullName>
    </submittedName>
</protein>
<evidence type="ECO:0000256" key="1">
    <source>
        <dbReference type="SAM" id="MobiDB-lite"/>
    </source>
</evidence>
<feature type="region of interest" description="Disordered" evidence="1">
    <location>
        <begin position="858"/>
        <end position="888"/>
    </location>
</feature>
<accession>A0ABR3F1S4</accession>
<dbReference type="SUPFAM" id="SSF56112">
    <property type="entry name" value="Protein kinase-like (PK-like)"/>
    <property type="match status" value="1"/>
</dbReference>
<gene>
    <name evidence="3" type="primary">TUS1_24</name>
    <name evidence="3" type="ORF">V5O48_012823</name>
</gene>
<feature type="compositionally biased region" description="Polar residues" evidence="1">
    <location>
        <begin position="782"/>
        <end position="793"/>
    </location>
</feature>
<feature type="compositionally biased region" description="Basic and acidic residues" evidence="1">
    <location>
        <begin position="871"/>
        <end position="881"/>
    </location>
</feature>
<feature type="region of interest" description="Disordered" evidence="1">
    <location>
        <begin position="676"/>
        <end position="804"/>
    </location>
</feature>
<dbReference type="InterPro" id="IPR008271">
    <property type="entry name" value="Ser/Thr_kinase_AS"/>
</dbReference>
<dbReference type="Pfam" id="PF07714">
    <property type="entry name" value="PK_Tyr_Ser-Thr"/>
    <property type="match status" value="1"/>
</dbReference>
<dbReference type="PROSITE" id="PS00108">
    <property type="entry name" value="PROTEIN_KINASE_ST"/>
    <property type="match status" value="1"/>
</dbReference>
<name>A0ABR3F1S4_9AGAR</name>
<feature type="domain" description="Protein kinase" evidence="2">
    <location>
        <begin position="43"/>
        <end position="303"/>
    </location>
</feature>
<feature type="compositionally biased region" description="Low complexity" evidence="1">
    <location>
        <begin position="726"/>
        <end position="737"/>
    </location>
</feature>
<dbReference type="InterPro" id="IPR011009">
    <property type="entry name" value="Kinase-like_dom_sf"/>
</dbReference>
<dbReference type="EMBL" id="JBAHYK010001183">
    <property type="protein sequence ID" value="KAL0569149.1"/>
    <property type="molecule type" value="Genomic_DNA"/>
</dbReference>
<feature type="compositionally biased region" description="Low complexity" evidence="1">
    <location>
        <begin position="763"/>
        <end position="773"/>
    </location>
</feature>
<dbReference type="PANTHER" id="PTHR44329:SF214">
    <property type="entry name" value="PROTEIN KINASE DOMAIN-CONTAINING PROTEIN"/>
    <property type="match status" value="1"/>
</dbReference>
<feature type="compositionally biased region" description="Basic and acidic residues" evidence="1">
    <location>
        <begin position="676"/>
        <end position="685"/>
    </location>
</feature>
<dbReference type="PROSITE" id="PS50011">
    <property type="entry name" value="PROTEIN_KINASE_DOM"/>
    <property type="match status" value="1"/>
</dbReference>
<reference evidence="3 4" key="1">
    <citation type="submission" date="2024-02" db="EMBL/GenBank/DDBJ databases">
        <title>A draft genome for the cacao thread blight pathogen Marasmius crinis-equi.</title>
        <authorList>
            <person name="Cohen S.P."/>
            <person name="Baruah I.K."/>
            <person name="Amoako-Attah I."/>
            <person name="Bukari Y."/>
            <person name="Meinhardt L.W."/>
            <person name="Bailey B.A."/>
        </authorList>
    </citation>
    <scope>NUCLEOTIDE SEQUENCE [LARGE SCALE GENOMIC DNA]</scope>
    <source>
        <strain evidence="3 4">GH-76</strain>
    </source>
</reference>
<evidence type="ECO:0000313" key="3">
    <source>
        <dbReference type="EMBL" id="KAL0569149.1"/>
    </source>
</evidence>
<dbReference type="SMART" id="SM00220">
    <property type="entry name" value="S_TKc"/>
    <property type="match status" value="1"/>
</dbReference>
<evidence type="ECO:0000259" key="2">
    <source>
        <dbReference type="PROSITE" id="PS50011"/>
    </source>
</evidence>
<organism evidence="3 4">
    <name type="scientific">Marasmius crinis-equi</name>
    <dbReference type="NCBI Taxonomy" id="585013"/>
    <lineage>
        <taxon>Eukaryota</taxon>
        <taxon>Fungi</taxon>
        <taxon>Dikarya</taxon>
        <taxon>Basidiomycota</taxon>
        <taxon>Agaricomycotina</taxon>
        <taxon>Agaricomycetes</taxon>
        <taxon>Agaricomycetidae</taxon>
        <taxon>Agaricales</taxon>
        <taxon>Marasmiineae</taxon>
        <taxon>Marasmiaceae</taxon>
        <taxon>Marasmius</taxon>
    </lineage>
</organism>
<sequence>MQQLTDSPSVSPEMRSKIFQAMLRLSKNSGLHPQCLEIQNVKRFGKYPINSGGFGEVWKGVIGDSSQHVCLKIVKIYYDSNIEQLAKQCLREAILWRQMKHPNVLPFLGVYKLEHDRQLCLISPWMEHGNLVQYLKTTPRENVDHYTLTHDVAAGLSYLHMIKIAHSDLKGINILITDDLRACIGDFGLSRVKDTRGLEMTPSAARPGGTGRWLARELLVGGVPSKETDMYAYGCVCLEIFTDGKQPFVEKPSDAAVILAVMEKKQPLRPEGIPDAMWTLMQSCWDANPASRPTAGQVVDEIIGMHAPKSINTAPQWNESTFTQIWGNVDHQSPEIPSLNLQTKSNPIVTSVLSDRNAAQNIAPGWWNWKYLKGKRSGPVWPRRLKAALGEGESPGGGQGEKESPETLTILTASLNLGKTGSLRRNGEDEKGQGGEAEGSTHSEAAKVEKLASELKRIEVFAQQFARDVAEWAKFALVVMRNLQVWAESFARVIGLNDEQGSEAFDAFIGVIQEGLIPLGGEMERAIQELLLGDLARLISTMRQPVKLLMNMEETEPYHHHLNMPVSAKNQPPAALLEASTNYLALRGQLAAELPTYLGLLEKGLEGALRRVTEIQTRYWMDVRDRWGELWEILRVEGEMNAGCEETVRVWRKKWGDVDEGVRRLGIVSSVVSRVYERERREREQTPVSVPVPISEQWMQSQTQKDKKGKNDKKEKDKDKDKDPMTSNTSLSSTHSHPMSPVSGSASPFSKTRDRGLSDAQFATTNTSASASSGRRDFKQRAPNSLQSQSSQKPRPRANDWDDYFPPPVIAGLVGAYGSSLPGTGMPLPKGGQPSAGDEPWKIPLPSPAVEDLFFQNEEGDRGGRVGGEGSPKRRDVEERPVPTPTASISWSTAPVKYTCLVVHACKPPSPISYDGFPFFTLKEGECFDVLHEAGHPGTHRKLPLYVDDGEDCLLLCRRRGEGEVGWALASFLEPLEGWDG</sequence>
<dbReference type="Gene3D" id="1.10.510.10">
    <property type="entry name" value="Transferase(Phosphotransferase) domain 1"/>
    <property type="match status" value="1"/>
</dbReference>
<evidence type="ECO:0000313" key="4">
    <source>
        <dbReference type="Proteomes" id="UP001465976"/>
    </source>
</evidence>
<comment type="caution">
    <text evidence="3">The sequence shown here is derived from an EMBL/GenBank/DDBJ whole genome shotgun (WGS) entry which is preliminary data.</text>
</comment>
<feature type="compositionally biased region" description="Basic and acidic residues" evidence="1">
    <location>
        <begin position="425"/>
        <end position="445"/>
    </location>
</feature>
<dbReference type="InterPro" id="IPR051681">
    <property type="entry name" value="Ser/Thr_Kinases-Pseudokinases"/>
</dbReference>